<dbReference type="CDD" id="cd13970">
    <property type="entry name" value="ABC1_ADCK3"/>
    <property type="match status" value="1"/>
</dbReference>
<dbReference type="PANTHER" id="PTHR43851">
    <property type="match status" value="1"/>
</dbReference>
<evidence type="ECO:0000313" key="7">
    <source>
        <dbReference type="Proteomes" id="UP001524460"/>
    </source>
</evidence>
<sequence>MKSEMMINKGKPGTAREYAKVPKGRLSRLGQLGSLATRVAGSMVTEGVKQLAQGNRPKASELLLTPSNAKRVAEQLAQLRGAAMKVGQLLSMDAGDLLPPELTELLARLRAEAKAMPISQLNAVLQDEWEVDWQDRFQTFSFYPVAAASIGQVHSATNLNGEKIALKIQYPGIKESIDSDVDNVATLLRVSGLLPKDVDYKDLLEEAKQQLHAEADYQLEASLLKQYQQHLANDSRYLVPSVFDQLTTENILAMQFVDGLPVESLADQPQHTRDLVVELAFELLFKEMFEFKLVQTDPNFANFQFKEQTQQLVLLDFGATRAYPTHVAEGYQQLLSAALYHDKTCMSDALRQIGFFSQPITPSQQSAVIDLCLEACEPIMTEGVFDFGQTDLAKRIRDAGSALSMKENYWHAPPADAIFFHRKLGGLYLLAARLKAKVNVREIFSPYLLAPTST</sequence>
<dbReference type="RefSeq" id="WP_255040855.1">
    <property type="nucleotide sequence ID" value="NZ_JANEYT010000006.1"/>
</dbReference>
<dbReference type="PANTHER" id="PTHR43851:SF3">
    <property type="entry name" value="COENZYME Q8"/>
    <property type="match status" value="1"/>
</dbReference>
<evidence type="ECO:0000256" key="2">
    <source>
        <dbReference type="ARBA" id="ARBA00022679"/>
    </source>
</evidence>
<dbReference type="EMBL" id="JANEYT010000006">
    <property type="protein sequence ID" value="MCQ1057245.1"/>
    <property type="molecule type" value="Genomic_DNA"/>
</dbReference>
<dbReference type="InterPro" id="IPR004147">
    <property type="entry name" value="ABC1_dom"/>
</dbReference>
<keyword evidence="3" id="KW-0547">Nucleotide-binding</keyword>
<comment type="similarity">
    <text evidence="1">Belongs to the protein kinase superfamily. ADCK protein kinase family.</text>
</comment>
<comment type="caution">
    <text evidence="6">The sequence shown here is derived from an EMBL/GenBank/DDBJ whole genome shotgun (WGS) entry which is preliminary data.</text>
</comment>
<keyword evidence="6" id="KW-0418">Kinase</keyword>
<reference evidence="6 7" key="1">
    <citation type="submission" date="2022-07" db="EMBL/GenBank/DDBJ databases">
        <title>Photobacterium pectinilyticum sp. nov., a marine bacterium isolated from surface seawater of Qingdao offshore.</title>
        <authorList>
            <person name="Wang X."/>
        </authorList>
    </citation>
    <scope>NUCLEOTIDE SEQUENCE [LARGE SCALE GENOMIC DNA]</scope>
    <source>
        <strain evidence="6 7">ZSDE20</strain>
    </source>
</reference>
<dbReference type="GO" id="GO:0016301">
    <property type="term" value="F:kinase activity"/>
    <property type="evidence" value="ECO:0007669"/>
    <property type="project" value="UniProtKB-KW"/>
</dbReference>
<name>A0ABT1MXM1_9GAMM</name>
<accession>A0ABT1MXM1</accession>
<evidence type="ECO:0000256" key="4">
    <source>
        <dbReference type="ARBA" id="ARBA00022840"/>
    </source>
</evidence>
<keyword evidence="7" id="KW-1185">Reference proteome</keyword>
<evidence type="ECO:0000256" key="1">
    <source>
        <dbReference type="ARBA" id="ARBA00009670"/>
    </source>
</evidence>
<evidence type="ECO:0000256" key="3">
    <source>
        <dbReference type="ARBA" id="ARBA00022741"/>
    </source>
</evidence>
<dbReference type="InterPro" id="IPR051409">
    <property type="entry name" value="Atypical_kinase_ADCK"/>
</dbReference>
<evidence type="ECO:0000259" key="5">
    <source>
        <dbReference type="Pfam" id="PF03109"/>
    </source>
</evidence>
<evidence type="ECO:0000313" key="6">
    <source>
        <dbReference type="EMBL" id="MCQ1057245.1"/>
    </source>
</evidence>
<keyword evidence="4" id="KW-0067">ATP-binding</keyword>
<dbReference type="SUPFAM" id="SSF56112">
    <property type="entry name" value="Protein kinase-like (PK-like)"/>
    <property type="match status" value="1"/>
</dbReference>
<feature type="domain" description="ABC1 atypical kinase-like" evidence="5">
    <location>
        <begin position="109"/>
        <end position="347"/>
    </location>
</feature>
<dbReference type="InterPro" id="IPR011009">
    <property type="entry name" value="Kinase-like_dom_sf"/>
</dbReference>
<proteinExistence type="inferred from homology"/>
<organism evidence="6 7">
    <name type="scientific">Photobacterium pectinilyticum</name>
    <dbReference type="NCBI Taxonomy" id="2906793"/>
    <lineage>
        <taxon>Bacteria</taxon>
        <taxon>Pseudomonadati</taxon>
        <taxon>Pseudomonadota</taxon>
        <taxon>Gammaproteobacteria</taxon>
        <taxon>Vibrionales</taxon>
        <taxon>Vibrionaceae</taxon>
        <taxon>Photobacterium</taxon>
    </lineage>
</organism>
<dbReference type="Proteomes" id="UP001524460">
    <property type="component" value="Unassembled WGS sequence"/>
</dbReference>
<dbReference type="Pfam" id="PF03109">
    <property type="entry name" value="ABC1"/>
    <property type="match status" value="1"/>
</dbReference>
<protein>
    <submittedName>
        <fullName evidence="6">AarF/ABC1/UbiB kinase family protein</fullName>
    </submittedName>
</protein>
<dbReference type="InterPro" id="IPR034646">
    <property type="entry name" value="ADCK3_dom"/>
</dbReference>
<keyword evidence="2" id="KW-0808">Transferase</keyword>
<gene>
    <name evidence="6" type="ORF">NHN17_04035</name>
</gene>